<dbReference type="SUPFAM" id="SSF56601">
    <property type="entry name" value="beta-lactamase/transpeptidase-like"/>
    <property type="match status" value="1"/>
</dbReference>
<keyword evidence="2" id="KW-0732">Signal</keyword>
<accession>A0A7K1UHN2</accession>
<dbReference type="Proteomes" id="UP000460157">
    <property type="component" value="Unassembled WGS sequence"/>
</dbReference>
<dbReference type="GO" id="GO:0046677">
    <property type="term" value="P:response to antibiotic"/>
    <property type="evidence" value="ECO:0007669"/>
    <property type="project" value="InterPro"/>
</dbReference>
<name>A0A7K1UHN2_9MICC</name>
<feature type="chain" id="PRO_5029576987" description="Beta-lactamase class A catalytic domain-containing protein" evidence="2">
    <location>
        <begin position="36"/>
        <end position="431"/>
    </location>
</feature>
<dbReference type="AlphaFoldDB" id="A0A7K1UHN2"/>
<dbReference type="Gene3D" id="3.40.710.10">
    <property type="entry name" value="DD-peptidase/beta-lactamase superfamily"/>
    <property type="match status" value="1"/>
</dbReference>
<evidence type="ECO:0000256" key="1">
    <source>
        <dbReference type="SAM" id="MobiDB-lite"/>
    </source>
</evidence>
<feature type="compositionally biased region" description="Acidic residues" evidence="1">
    <location>
        <begin position="104"/>
        <end position="115"/>
    </location>
</feature>
<keyword evidence="5" id="KW-1185">Reference proteome</keyword>
<dbReference type="InterPro" id="IPR045155">
    <property type="entry name" value="Beta-lactam_cat"/>
</dbReference>
<proteinExistence type="predicted"/>
<dbReference type="PROSITE" id="PS51257">
    <property type="entry name" value="PROKAR_LIPOPROTEIN"/>
    <property type="match status" value="1"/>
</dbReference>
<dbReference type="OrthoDB" id="9803967at2"/>
<dbReference type="GO" id="GO:0008800">
    <property type="term" value="F:beta-lactamase activity"/>
    <property type="evidence" value="ECO:0007669"/>
    <property type="project" value="InterPro"/>
</dbReference>
<reference evidence="4 5" key="1">
    <citation type="submission" date="2019-12" db="EMBL/GenBank/DDBJ databases">
        <title>Nesterenkonia muleiensis sp. nov., a novel actinobacterium isolated from sap of Populus euphratica.</title>
        <authorList>
            <person name="Wang R."/>
        </authorList>
    </citation>
    <scope>NUCLEOTIDE SEQUENCE [LARGE SCALE GENOMIC DNA]</scope>
    <source>
        <strain evidence="4 5">F10</strain>
    </source>
</reference>
<feature type="compositionally biased region" description="Basic and acidic residues" evidence="1">
    <location>
        <begin position="142"/>
        <end position="170"/>
    </location>
</feature>
<evidence type="ECO:0000313" key="4">
    <source>
        <dbReference type="EMBL" id="MVT25978.1"/>
    </source>
</evidence>
<evidence type="ECO:0000259" key="3">
    <source>
        <dbReference type="Pfam" id="PF13354"/>
    </source>
</evidence>
<dbReference type="InterPro" id="IPR000871">
    <property type="entry name" value="Beta-lactam_class-A"/>
</dbReference>
<sequence>MHLRLPLIAGVPGRASVAALTVALLASGCTPNFHAPDPAQIQPASAAEALPAAVHNSADTTMRDAATIVVHQVAESRPPEQTVPAGQVTEDDAAETQHSPTDPDQGEADPAEAEASDANTSKRRQSLEEWSSSLTRAYESAQQREQRLAQEEAQRQADAEAEAEERRQAELEQEEQDQELDQEQAEAAPEPEPAPAPEPPAQTNVNFDGDLNALLGQLAAQHPGQISISVQELGGQNRSASTGTGKSFVTASTYKIFVAYSIIREVEAGQRDWSDPVLEDRDLAQCFQDMIVLSDNPCPEKLGPEIGWGNIWADASAQGAGNTRGGEGGIRTNAQDLTNFMSNLGAGNLAMSGPGHDRLRNALAANVHREGIPAGSAGQVLNKPGFINGNLHDTAIVHHPSGTYVLTILTQGSSWSSVAAITRDIETALYG</sequence>
<feature type="compositionally biased region" description="Acidic residues" evidence="1">
    <location>
        <begin position="171"/>
        <end position="184"/>
    </location>
</feature>
<evidence type="ECO:0000256" key="2">
    <source>
        <dbReference type="SAM" id="SignalP"/>
    </source>
</evidence>
<comment type="caution">
    <text evidence="4">The sequence shown here is derived from an EMBL/GenBank/DDBJ whole genome shotgun (WGS) entry which is preliminary data.</text>
</comment>
<dbReference type="PANTHER" id="PTHR35333:SF3">
    <property type="entry name" value="BETA-LACTAMASE-TYPE TRANSPEPTIDASE FOLD CONTAINING PROTEIN"/>
    <property type="match status" value="1"/>
</dbReference>
<gene>
    <name evidence="4" type="ORF">GNZ21_06340</name>
</gene>
<dbReference type="EMBL" id="WRPM01000044">
    <property type="protein sequence ID" value="MVT25978.1"/>
    <property type="molecule type" value="Genomic_DNA"/>
</dbReference>
<dbReference type="GO" id="GO:0030655">
    <property type="term" value="P:beta-lactam antibiotic catabolic process"/>
    <property type="evidence" value="ECO:0007669"/>
    <property type="project" value="InterPro"/>
</dbReference>
<dbReference type="PANTHER" id="PTHR35333">
    <property type="entry name" value="BETA-LACTAMASE"/>
    <property type="match status" value="1"/>
</dbReference>
<dbReference type="InterPro" id="IPR012338">
    <property type="entry name" value="Beta-lactam/transpept-like"/>
</dbReference>
<organism evidence="4 5">
    <name type="scientific">Nesterenkonia alkaliphila</name>
    <dbReference type="NCBI Taxonomy" id="1463631"/>
    <lineage>
        <taxon>Bacteria</taxon>
        <taxon>Bacillati</taxon>
        <taxon>Actinomycetota</taxon>
        <taxon>Actinomycetes</taxon>
        <taxon>Micrococcales</taxon>
        <taxon>Micrococcaceae</taxon>
        <taxon>Nesterenkonia</taxon>
    </lineage>
</organism>
<feature type="domain" description="Beta-lactamase class A catalytic" evidence="3">
    <location>
        <begin position="228"/>
        <end position="410"/>
    </location>
</feature>
<dbReference type="RefSeq" id="WP_157322487.1">
    <property type="nucleotide sequence ID" value="NZ_BMFX01000026.1"/>
</dbReference>
<feature type="region of interest" description="Disordered" evidence="1">
    <location>
        <begin position="74"/>
        <end position="208"/>
    </location>
</feature>
<protein>
    <recommendedName>
        <fullName evidence="3">Beta-lactamase class A catalytic domain-containing protein</fullName>
    </recommendedName>
</protein>
<feature type="compositionally biased region" description="Pro residues" evidence="1">
    <location>
        <begin position="190"/>
        <end position="200"/>
    </location>
</feature>
<evidence type="ECO:0000313" key="5">
    <source>
        <dbReference type="Proteomes" id="UP000460157"/>
    </source>
</evidence>
<dbReference type="Pfam" id="PF13354">
    <property type="entry name" value="Beta-lactamase2"/>
    <property type="match status" value="1"/>
</dbReference>
<feature type="signal peptide" evidence="2">
    <location>
        <begin position="1"/>
        <end position="35"/>
    </location>
</feature>